<keyword evidence="2 5" id="KW-0812">Transmembrane</keyword>
<protein>
    <recommendedName>
        <fullName evidence="6">Major facilitator superfamily (MFS) profile domain-containing protein</fullName>
    </recommendedName>
</protein>
<keyword evidence="3 5" id="KW-1133">Transmembrane helix</keyword>
<feature type="transmembrane region" description="Helical" evidence="5">
    <location>
        <begin position="84"/>
        <end position="104"/>
    </location>
</feature>
<comment type="caution">
    <text evidence="7">The sequence shown here is derived from an EMBL/GenBank/DDBJ whole genome shotgun (WGS) entry which is preliminary data.</text>
</comment>
<dbReference type="PANTHER" id="PTHR42718:SF39">
    <property type="entry name" value="ACTINORHODIN TRANSPORTER-RELATED"/>
    <property type="match status" value="1"/>
</dbReference>
<evidence type="ECO:0000256" key="5">
    <source>
        <dbReference type="SAM" id="Phobius"/>
    </source>
</evidence>
<feature type="transmembrane region" description="Helical" evidence="5">
    <location>
        <begin position="454"/>
        <end position="472"/>
    </location>
</feature>
<dbReference type="InterPro" id="IPR020846">
    <property type="entry name" value="MFS_dom"/>
</dbReference>
<dbReference type="OrthoDB" id="7375466at2"/>
<dbReference type="InterPro" id="IPR011701">
    <property type="entry name" value="MFS"/>
</dbReference>
<comment type="subcellular location">
    <subcellularLocation>
        <location evidence="1">Cell membrane</location>
        <topology evidence="1">Multi-pass membrane protein</topology>
    </subcellularLocation>
</comment>
<feature type="transmembrane region" description="Helical" evidence="5">
    <location>
        <begin position="220"/>
        <end position="240"/>
    </location>
</feature>
<dbReference type="RefSeq" id="WP_016455008.1">
    <property type="nucleotide sequence ID" value="NZ_KE150269.1"/>
</dbReference>
<dbReference type="CDD" id="cd17321">
    <property type="entry name" value="MFS_MMR_MDR_like"/>
    <property type="match status" value="1"/>
</dbReference>
<dbReference type="STRING" id="883161.HMPREF9306_00147"/>
<evidence type="ECO:0000256" key="2">
    <source>
        <dbReference type="ARBA" id="ARBA00022692"/>
    </source>
</evidence>
<feature type="transmembrane region" description="Helical" evidence="5">
    <location>
        <begin position="56"/>
        <end position="78"/>
    </location>
</feature>
<feature type="transmembrane region" description="Helical" evidence="5">
    <location>
        <begin position="319"/>
        <end position="343"/>
    </location>
</feature>
<dbReference type="GO" id="GO:0022857">
    <property type="term" value="F:transmembrane transporter activity"/>
    <property type="evidence" value="ECO:0007669"/>
    <property type="project" value="InterPro"/>
</dbReference>
<feature type="transmembrane region" description="Helical" evidence="5">
    <location>
        <begin position="291"/>
        <end position="313"/>
    </location>
</feature>
<gene>
    <name evidence="7" type="ORF">HMPREF9306_00147</name>
</gene>
<feature type="transmembrane region" description="Helical" evidence="5">
    <location>
        <begin position="430"/>
        <end position="448"/>
    </location>
</feature>
<dbReference type="PANTHER" id="PTHR42718">
    <property type="entry name" value="MAJOR FACILITATOR SUPERFAMILY MULTIDRUG TRANSPORTER MFSC"/>
    <property type="match status" value="1"/>
</dbReference>
<reference evidence="7 8" key="1">
    <citation type="submission" date="2013-04" db="EMBL/GenBank/DDBJ databases">
        <title>The Genome Sequence of Propionimicrobium lymphophilum ACS-093-V-SCH5.</title>
        <authorList>
            <consortium name="The Broad Institute Genomics Platform"/>
            <person name="Earl A."/>
            <person name="Ward D."/>
            <person name="Feldgarden M."/>
            <person name="Gevers D."/>
            <person name="Saerens B."/>
            <person name="Vaneechoutte M."/>
            <person name="Walker B."/>
            <person name="Young S."/>
            <person name="Zeng Q."/>
            <person name="Gargeya S."/>
            <person name="Fitzgerald M."/>
            <person name="Haas B."/>
            <person name="Abouelleil A."/>
            <person name="Allen A.W."/>
            <person name="Alvarado L."/>
            <person name="Arachchi H.M."/>
            <person name="Berlin A.M."/>
            <person name="Chapman S.B."/>
            <person name="Gainer-Dewar J."/>
            <person name="Goldberg J."/>
            <person name="Griggs A."/>
            <person name="Gujja S."/>
            <person name="Hansen M."/>
            <person name="Howarth C."/>
            <person name="Imamovic A."/>
            <person name="Ireland A."/>
            <person name="Larimer J."/>
            <person name="McCowan C."/>
            <person name="Murphy C."/>
            <person name="Pearson M."/>
            <person name="Poon T.W."/>
            <person name="Priest M."/>
            <person name="Roberts A."/>
            <person name="Saif S."/>
            <person name="Shea T."/>
            <person name="Sisk P."/>
            <person name="Sykes S."/>
            <person name="Wortman J."/>
            <person name="Nusbaum C."/>
            <person name="Birren B."/>
        </authorList>
    </citation>
    <scope>NUCLEOTIDE SEQUENCE [LARGE SCALE GENOMIC DNA]</scope>
    <source>
        <strain evidence="7 8">ACS-093-V-SCH5</strain>
    </source>
</reference>
<feature type="domain" description="Major facilitator superfamily (MFS) profile" evidence="6">
    <location>
        <begin position="20"/>
        <end position="478"/>
    </location>
</feature>
<keyword evidence="8" id="KW-1185">Reference proteome</keyword>
<evidence type="ECO:0000313" key="7">
    <source>
        <dbReference type="EMBL" id="EPD33922.1"/>
    </source>
</evidence>
<sequence length="484" mass="52486">MDDDIIRVEGVDRVFSRKKILIILLFGLALAMMSISSVNVALPSIQKSIGSSDTDLQWLLSGYALTFGIVLVAAGRIGDLLGRGITFIIGVFLFSTSALICGLIHDPGLLNIARLVQGIGAGFYSPQTNGMIVQYFRGQARATANALFGLVVSVAVAIAPLLTGFLIQWFGPDLGWRASFLWSFPVGVVTMILAIMWLPFESERRLWNHRKLGMARAARLDLDPVGMILMALSVMCVMLPFMIKTALSFALLPLGGLLLYIWYRWEKAYKKRGNQPMVDLHLFKVRSFTNATMVSGMQFLGGTSVFVIIALYLQNGLGASALVSGSIGLPNAIGSAVAAMIAGRNVLRRGRTMTMHSLGIYIVGLLMLITLIQFVPAISYWWLSIPLVFTGIGVGAFNSANQTLSMLELTPDMGGTAGGVKQTIERTTTAIGNAMLTAICFMFVAQGWRIAATMAYSVITLIIVLSLLLAWYDKRKLGDPEPLA</sequence>
<dbReference type="Gene3D" id="1.20.1720.10">
    <property type="entry name" value="Multidrug resistance protein D"/>
    <property type="match status" value="1"/>
</dbReference>
<dbReference type="AlphaFoldDB" id="S2WMM0"/>
<dbReference type="PROSITE" id="PS50850">
    <property type="entry name" value="MFS"/>
    <property type="match status" value="1"/>
</dbReference>
<dbReference type="InterPro" id="IPR036259">
    <property type="entry name" value="MFS_trans_sf"/>
</dbReference>
<evidence type="ECO:0000313" key="8">
    <source>
        <dbReference type="Proteomes" id="UP000014417"/>
    </source>
</evidence>
<feature type="transmembrane region" description="Helical" evidence="5">
    <location>
        <begin position="246"/>
        <end position="263"/>
    </location>
</feature>
<proteinExistence type="predicted"/>
<dbReference type="SUPFAM" id="SSF103473">
    <property type="entry name" value="MFS general substrate transporter"/>
    <property type="match status" value="1"/>
</dbReference>
<accession>S2WMM0</accession>
<evidence type="ECO:0000256" key="3">
    <source>
        <dbReference type="ARBA" id="ARBA00022989"/>
    </source>
</evidence>
<dbReference type="HOGENOM" id="CLU_000960_28_2_11"/>
<dbReference type="Pfam" id="PF07690">
    <property type="entry name" value="MFS_1"/>
    <property type="match status" value="1"/>
</dbReference>
<feature type="transmembrane region" description="Helical" evidence="5">
    <location>
        <begin position="20"/>
        <end position="44"/>
    </location>
</feature>
<feature type="transmembrane region" description="Helical" evidence="5">
    <location>
        <begin position="355"/>
        <end position="374"/>
    </location>
</feature>
<keyword evidence="4 5" id="KW-0472">Membrane</keyword>
<evidence type="ECO:0000256" key="1">
    <source>
        <dbReference type="ARBA" id="ARBA00004651"/>
    </source>
</evidence>
<feature type="transmembrane region" description="Helical" evidence="5">
    <location>
        <begin position="380"/>
        <end position="397"/>
    </location>
</feature>
<dbReference type="GO" id="GO:0005886">
    <property type="term" value="C:plasma membrane"/>
    <property type="evidence" value="ECO:0007669"/>
    <property type="project" value="UniProtKB-SubCell"/>
</dbReference>
<dbReference type="EMBL" id="AGZR01000002">
    <property type="protein sequence ID" value="EPD33922.1"/>
    <property type="molecule type" value="Genomic_DNA"/>
</dbReference>
<evidence type="ECO:0000259" key="6">
    <source>
        <dbReference type="PROSITE" id="PS50850"/>
    </source>
</evidence>
<organism evidence="7 8">
    <name type="scientific">Propionimicrobium lymphophilum ACS-093-V-SCH5</name>
    <dbReference type="NCBI Taxonomy" id="883161"/>
    <lineage>
        <taxon>Bacteria</taxon>
        <taxon>Bacillati</taxon>
        <taxon>Actinomycetota</taxon>
        <taxon>Actinomycetes</taxon>
        <taxon>Propionibacteriales</taxon>
        <taxon>Propionibacteriaceae</taxon>
        <taxon>Propionimicrobium</taxon>
    </lineage>
</organism>
<evidence type="ECO:0000256" key="4">
    <source>
        <dbReference type="ARBA" id="ARBA00023136"/>
    </source>
</evidence>
<dbReference type="PATRIC" id="fig|883161.3.peg.157"/>
<name>S2WMM0_9ACTN</name>
<dbReference type="Proteomes" id="UP000014417">
    <property type="component" value="Unassembled WGS sequence"/>
</dbReference>
<dbReference type="Gene3D" id="1.20.1250.20">
    <property type="entry name" value="MFS general substrate transporter like domains"/>
    <property type="match status" value="1"/>
</dbReference>
<feature type="transmembrane region" description="Helical" evidence="5">
    <location>
        <begin position="146"/>
        <end position="167"/>
    </location>
</feature>
<feature type="transmembrane region" description="Helical" evidence="5">
    <location>
        <begin position="179"/>
        <end position="200"/>
    </location>
</feature>